<dbReference type="Proteomes" id="UP000196694">
    <property type="component" value="Unassembled WGS sequence"/>
</dbReference>
<evidence type="ECO:0000313" key="4">
    <source>
        <dbReference type="Proteomes" id="UP000058613"/>
    </source>
</evidence>
<organism evidence="2 4">
    <name type="scientific">Pyrodictium delaneyi</name>
    <dbReference type="NCBI Taxonomy" id="1273541"/>
    <lineage>
        <taxon>Archaea</taxon>
        <taxon>Thermoproteota</taxon>
        <taxon>Thermoprotei</taxon>
        <taxon>Desulfurococcales</taxon>
        <taxon>Pyrodictiaceae</taxon>
        <taxon>Pyrodictium</taxon>
    </lineage>
</organism>
<feature type="transmembrane region" description="Helical" evidence="1">
    <location>
        <begin position="538"/>
        <end position="557"/>
    </location>
</feature>
<accession>A0A0P0N4Y7</accession>
<dbReference type="EMBL" id="CP013011">
    <property type="protein sequence ID" value="ALL01802.1"/>
    <property type="molecule type" value="Genomic_DNA"/>
</dbReference>
<reference evidence="3 5" key="2">
    <citation type="submission" date="2017-05" db="EMBL/GenBank/DDBJ databases">
        <title>The draft genome of the hyperthermophilic archaeon 'Pyrodictium delaneyi strain Hulk', an iron and nitrate reducer, reveals the capacity for sulfate reduction.</title>
        <authorList>
            <person name="Demey L.M."/>
            <person name="Miller C."/>
            <person name="Manzella M."/>
            <person name="Reguera G."/>
            <person name="Kashefi K."/>
        </authorList>
    </citation>
    <scope>NUCLEOTIDE SEQUENCE [LARGE SCALE GENOMIC DNA]</scope>
    <source>
        <strain evidence="3 5">Hulk</strain>
    </source>
</reference>
<reference evidence="2 4" key="1">
    <citation type="submission" date="2015-10" db="EMBL/GenBank/DDBJ databases">
        <title>Complete genome sequence of hyperthermophilic archaeon Pyrodictium delaneyi Su06.</title>
        <authorList>
            <person name="Jung J.-H."/>
            <person name="Lin J."/>
            <person name="Holden J.F."/>
            <person name="Park C.-S."/>
        </authorList>
    </citation>
    <scope>NUCLEOTIDE SEQUENCE [LARGE SCALE GENOMIC DNA]</scope>
    <source>
        <strain evidence="2 4">Su06</strain>
    </source>
</reference>
<dbReference type="KEGG" id="pdl:Pyrde_1759"/>
<name>A0A0P0N4Y7_9CREN</name>
<gene>
    <name evidence="3" type="ORF">Pdsh_04620</name>
    <name evidence="2" type="ORF">Pyrde_1759</name>
</gene>
<dbReference type="Proteomes" id="UP000058613">
    <property type="component" value="Chromosome"/>
</dbReference>
<keyword evidence="1" id="KW-1133">Transmembrane helix</keyword>
<keyword evidence="1" id="KW-0812">Transmembrane</keyword>
<dbReference type="EMBL" id="NCQP01000002">
    <property type="protein sequence ID" value="OWJ54982.1"/>
    <property type="molecule type" value="Genomic_DNA"/>
</dbReference>
<evidence type="ECO:0000313" key="3">
    <source>
        <dbReference type="EMBL" id="OWJ54982.1"/>
    </source>
</evidence>
<protein>
    <submittedName>
        <fullName evidence="2">Uncharacterized protein</fullName>
    </submittedName>
</protein>
<evidence type="ECO:0000313" key="5">
    <source>
        <dbReference type="Proteomes" id="UP000196694"/>
    </source>
</evidence>
<dbReference type="AlphaFoldDB" id="A0A0P0N4Y7"/>
<keyword evidence="5" id="KW-1185">Reference proteome</keyword>
<sequence length="562" mass="59121">MLAVLFLLAIAPMHALGGSNDANIKILVDGNGIVWFNASIAGNITSNGGVVYALEKVDVKGNTSGEHADYVVVTSAEVVEEVKGLAGTAVNTSIALSQQGRTGNVSISIEAAALSISINATFSESNAGYYRLTGLFNASYVAADSSQAQQLAEKIQQFLNPVMASAMLRGMGLQMVRVDDLRAGVEIIDNRTLVISGSFTAVFDAKEYREVTISNLVRLRVIDPAEADRIRQTLEQLDILAKDVDQNQKVGIETVVHGSRIVVNATGWLRLQGPRSNVERILAYSVFSGLAGVASLQGFQAGAATGAATILLGAKLVEKGVALTVNGEGEITLIQDNGTVAYTASGLGIYKPDVPPLESAVEALQALVEVFKSLPVEVGKASIVLESFIPVRGPDNAEKLERGDATIYIVKLESIDQLERLELGEETETTTAPVIEATTTAATTSATEATITTTTITTSPITKATTTGAMETTTQSTTAMTETHRETTETQHVATTTSTNMETMTASATTTEKQTTTTTAKSLETTTQTISGISPSTLTASFAAITLLLIAAGYLAYRRIQG</sequence>
<evidence type="ECO:0000313" key="2">
    <source>
        <dbReference type="EMBL" id="ALL01802.1"/>
    </source>
</evidence>
<keyword evidence="1" id="KW-0472">Membrane</keyword>
<proteinExistence type="predicted"/>
<evidence type="ECO:0000256" key="1">
    <source>
        <dbReference type="SAM" id="Phobius"/>
    </source>
</evidence>